<evidence type="ECO:0000259" key="4">
    <source>
        <dbReference type="Pfam" id="PF00005"/>
    </source>
</evidence>
<accession>A0A3M7TDM5</accession>
<dbReference type="SUPFAM" id="SSF52540">
    <property type="entry name" value="P-loop containing nucleoside triphosphate hydrolases"/>
    <property type="match status" value="1"/>
</dbReference>
<dbReference type="OrthoDB" id="9801987at2"/>
<dbReference type="Proteomes" id="UP000278775">
    <property type="component" value="Unassembled WGS sequence"/>
</dbReference>
<comment type="caution">
    <text evidence="5">The sequence shown here is derived from an EMBL/GenBank/DDBJ whole genome shotgun (WGS) entry which is preliminary data.</text>
</comment>
<evidence type="ECO:0000313" key="6">
    <source>
        <dbReference type="Proteomes" id="UP000278775"/>
    </source>
</evidence>
<dbReference type="PANTHER" id="PTHR42939">
    <property type="entry name" value="ABC TRANSPORTER ATP-BINDING PROTEIN ALBC-RELATED"/>
    <property type="match status" value="1"/>
</dbReference>
<evidence type="ECO:0000313" key="5">
    <source>
        <dbReference type="EMBL" id="RNA61154.1"/>
    </source>
</evidence>
<name>A0A3M7TDM5_9FLAO</name>
<dbReference type="Pfam" id="PF00005">
    <property type="entry name" value="ABC_tran"/>
    <property type="match status" value="1"/>
</dbReference>
<proteinExistence type="predicted"/>
<keyword evidence="3 5" id="KW-0067">ATP-binding</keyword>
<evidence type="ECO:0000256" key="1">
    <source>
        <dbReference type="ARBA" id="ARBA00022448"/>
    </source>
</evidence>
<gene>
    <name evidence="5" type="ORF">D1631_03990</name>
</gene>
<dbReference type="InterPro" id="IPR027417">
    <property type="entry name" value="P-loop_NTPase"/>
</dbReference>
<evidence type="ECO:0000256" key="3">
    <source>
        <dbReference type="ARBA" id="ARBA00022840"/>
    </source>
</evidence>
<evidence type="ECO:0000256" key="2">
    <source>
        <dbReference type="ARBA" id="ARBA00022741"/>
    </source>
</evidence>
<dbReference type="GO" id="GO:0005524">
    <property type="term" value="F:ATP binding"/>
    <property type="evidence" value="ECO:0007669"/>
    <property type="project" value="UniProtKB-KW"/>
</dbReference>
<dbReference type="PANTHER" id="PTHR42939:SF1">
    <property type="entry name" value="ABC TRANSPORTER ATP-BINDING PROTEIN ALBC-RELATED"/>
    <property type="match status" value="1"/>
</dbReference>
<dbReference type="GO" id="GO:0016887">
    <property type="term" value="F:ATP hydrolysis activity"/>
    <property type="evidence" value="ECO:0007669"/>
    <property type="project" value="InterPro"/>
</dbReference>
<feature type="domain" description="ABC transporter" evidence="4">
    <location>
        <begin position="17"/>
        <end position="146"/>
    </location>
</feature>
<dbReference type="AlphaFoldDB" id="A0A3M7TDM5"/>
<dbReference type="EMBL" id="QWIU01000002">
    <property type="protein sequence ID" value="RNA61154.1"/>
    <property type="molecule type" value="Genomic_DNA"/>
</dbReference>
<dbReference type="InterPro" id="IPR003439">
    <property type="entry name" value="ABC_transporter-like_ATP-bd"/>
</dbReference>
<keyword evidence="2" id="KW-0547">Nucleotide-binding</keyword>
<keyword evidence="1" id="KW-0813">Transport</keyword>
<dbReference type="InterPro" id="IPR051782">
    <property type="entry name" value="ABC_Transporter_VariousFunc"/>
</dbReference>
<organism evidence="5 6">
    <name type="scientific">Chryseobacterium nematophagum</name>
    <dbReference type="NCBI Taxonomy" id="2305228"/>
    <lineage>
        <taxon>Bacteria</taxon>
        <taxon>Pseudomonadati</taxon>
        <taxon>Bacteroidota</taxon>
        <taxon>Flavobacteriia</taxon>
        <taxon>Flavobacteriales</taxon>
        <taxon>Weeksellaceae</taxon>
        <taxon>Chryseobacterium group</taxon>
        <taxon>Chryseobacterium</taxon>
    </lineage>
</organism>
<protein>
    <submittedName>
        <fullName evidence="5">ATP-binding cassette domain-containing protein</fullName>
    </submittedName>
</protein>
<dbReference type="RefSeq" id="WP_122635325.1">
    <property type="nucleotide sequence ID" value="NZ_QWIU01000002.1"/>
</dbReference>
<sequence length="210" mass="24452">MLDLNIETISYRKKIILKDIKISILQFGLYGFFGKNGEGKTTFLKSLCDLVSYKGEILFCENILKPSTVAWIPTETDVYDYLTIDEFHKFYRLSSRNHNSSEKKIFELDKNKLLKECSTGTKKKAYIDAVLQFSDYSLYIFDEPFNGLDIESNYILLNHIIELSKHNIVFISSHIIELVEPYLDKKYIVKNQTIQEVTKLQGLKSFFIDA</sequence>
<dbReference type="Gene3D" id="3.40.50.300">
    <property type="entry name" value="P-loop containing nucleotide triphosphate hydrolases"/>
    <property type="match status" value="1"/>
</dbReference>
<reference evidence="5 6" key="1">
    <citation type="submission" date="2018-08" db="EMBL/GenBank/DDBJ databases">
        <title>Chryseobacterium nematophagum: a novel matrix digesting pathogen of nematodes.</title>
        <authorList>
            <person name="Page A."/>
            <person name="Roberts M."/>
            <person name="Felix M.-A."/>
            <person name="Weir W."/>
        </authorList>
    </citation>
    <scope>NUCLEOTIDE SEQUENCE [LARGE SCALE GENOMIC DNA]</scope>
    <source>
        <strain evidence="5 6">JUb129</strain>
    </source>
</reference>